<keyword evidence="1" id="KW-0540">Nuclease</keyword>
<dbReference type="HOGENOM" id="CLU_088484_0_0_2"/>
<keyword evidence="1" id="KW-0255">Endonuclease</keyword>
<proteinExistence type="predicted"/>
<dbReference type="InterPro" id="IPR011335">
    <property type="entry name" value="Restrct_endonuc-II-like"/>
</dbReference>
<dbReference type="EMBL" id="CP003098">
    <property type="protein sequence ID" value="AET33627.1"/>
    <property type="molecule type" value="Genomic_DNA"/>
</dbReference>
<gene>
    <name evidence="1" type="ORF">P186_2235</name>
</gene>
<dbReference type="InterPro" id="IPR011856">
    <property type="entry name" value="tRNA_endonuc-like_dom_sf"/>
</dbReference>
<protein>
    <submittedName>
        <fullName evidence="1">Endonuclease (RecB family)-like protein</fullName>
    </submittedName>
</protein>
<dbReference type="GO" id="GO:0004519">
    <property type="term" value="F:endonuclease activity"/>
    <property type="evidence" value="ECO:0007669"/>
    <property type="project" value="UniProtKB-KW"/>
</dbReference>
<dbReference type="SUPFAM" id="SSF52980">
    <property type="entry name" value="Restriction endonuclease-like"/>
    <property type="match status" value="1"/>
</dbReference>
<accession>G7VBD0</accession>
<dbReference type="KEGG" id="pyr:P186_2235"/>
<sequence>MWREHGVGARFERYVLDLLPAIGLIPKATRFKVYREGVEVGEVDIIAVDEKGNTYAIEVKAGRVDISGIRQAYVNAKILGARPLVIARGYADDGARQLAKELGVEVVLLPDYIFLSIDDLYTALTSALARFIATILAVYITLGEKEIEAIKECRDLQCICEKVDCESLFQKLPREAKNAEVILLAIELRRWLPILCSAPKQRGIDI</sequence>
<reference evidence="1 2" key="1">
    <citation type="journal article" date="2012" name="J. Bacteriol.">
        <title>Complete genome sequence of strain 1860, a crenarchaeon of the genus pyrobaculum able to grow with various electron acceptors.</title>
        <authorList>
            <person name="Mardanov A.V."/>
            <person name="Gumerov V.M."/>
            <person name="Slobodkina G.B."/>
            <person name="Beletsky A.V."/>
            <person name="Bonch-Osmolovskaya E.A."/>
            <person name="Ravin N.V."/>
            <person name="Skryabin K.G."/>
        </authorList>
    </citation>
    <scope>NUCLEOTIDE SEQUENCE [LARGE SCALE GENOMIC DNA]</scope>
    <source>
        <strain evidence="1 2">1860</strain>
    </source>
</reference>
<keyword evidence="1" id="KW-0378">Hydrolase</keyword>
<keyword evidence="2" id="KW-1185">Reference proteome</keyword>
<dbReference type="Gene3D" id="3.40.1350.10">
    <property type="match status" value="1"/>
</dbReference>
<dbReference type="STRING" id="1104324.P186_2235"/>
<dbReference type="Proteomes" id="UP000005867">
    <property type="component" value="Chromosome"/>
</dbReference>
<dbReference type="eggNOG" id="arCOG04306">
    <property type="taxonomic scope" value="Archaea"/>
</dbReference>
<evidence type="ECO:0000313" key="1">
    <source>
        <dbReference type="EMBL" id="AET33627.1"/>
    </source>
</evidence>
<organism evidence="1 2">
    <name type="scientific">Pyrobaculum ferrireducens</name>
    <dbReference type="NCBI Taxonomy" id="1104324"/>
    <lineage>
        <taxon>Archaea</taxon>
        <taxon>Thermoproteota</taxon>
        <taxon>Thermoprotei</taxon>
        <taxon>Thermoproteales</taxon>
        <taxon>Thermoproteaceae</taxon>
        <taxon>Pyrobaculum</taxon>
    </lineage>
</organism>
<evidence type="ECO:0000313" key="2">
    <source>
        <dbReference type="Proteomes" id="UP000005867"/>
    </source>
</evidence>
<dbReference type="GO" id="GO:0003676">
    <property type="term" value="F:nucleic acid binding"/>
    <property type="evidence" value="ECO:0007669"/>
    <property type="project" value="InterPro"/>
</dbReference>
<dbReference type="BioCyc" id="PSP1104324:GJSN-2186-MONOMER"/>
<dbReference type="AlphaFoldDB" id="G7VBD0"/>
<dbReference type="PANTHER" id="PTHR34314:SF6">
    <property type="entry name" value="DUF3782 DOMAIN-CONTAINING PROTEIN"/>
    <property type="match status" value="1"/>
</dbReference>
<dbReference type="PANTHER" id="PTHR34314">
    <property type="entry name" value="CRENARCHAEAL PROTEIN, PUTATIVE-RELATED"/>
    <property type="match status" value="1"/>
</dbReference>
<name>G7VBD0_9CREN</name>